<dbReference type="SMART" id="SM00516">
    <property type="entry name" value="SEC14"/>
    <property type="match status" value="1"/>
</dbReference>
<dbReference type="AlphaFoldDB" id="A0A8X7NHM3"/>
<feature type="compositionally biased region" description="Low complexity" evidence="1">
    <location>
        <begin position="9"/>
        <end position="30"/>
    </location>
</feature>
<feature type="region of interest" description="Disordered" evidence="1">
    <location>
        <begin position="421"/>
        <end position="485"/>
    </location>
</feature>
<dbReference type="Gene3D" id="3.10.20.30">
    <property type="match status" value="1"/>
</dbReference>
<accession>A0A8X7NHM3</accession>
<reference evidence="3" key="2">
    <citation type="journal article" date="2019" name="IMA Fungus">
        <title>Genome sequencing and comparison of five Tilletia species to identify candidate genes for the detection of regulated species infecting wheat.</title>
        <authorList>
            <person name="Nguyen H.D.T."/>
            <person name="Sultana T."/>
            <person name="Kesanakurti P."/>
            <person name="Hambleton S."/>
        </authorList>
    </citation>
    <scope>NUCLEOTIDE SEQUENCE</scope>
    <source>
        <strain evidence="3">DAOMC 236422</strain>
    </source>
</reference>
<dbReference type="InterPro" id="IPR036865">
    <property type="entry name" value="CRAL-TRIO_dom_sf"/>
</dbReference>
<dbReference type="SUPFAM" id="SSF46938">
    <property type="entry name" value="CRAL/TRIO N-terminal domain"/>
    <property type="match status" value="1"/>
</dbReference>
<dbReference type="InterPro" id="IPR011074">
    <property type="entry name" value="CRAL/TRIO_N_dom"/>
</dbReference>
<sequence length="769" mass="81838">MAEDSHHTPQQQQQQQPADHPQQQQQQQQPRAGMLTRAFNSLQLGRKSGAGAKSGHSQSASSAQPHSITSSKFFDPAGNDADAVARKTSALSTTQQQRDLHAFTGVFPVPAPGCSPSEPPPQHTKLTKDQNTKYEAILAHFSQPSITFPVSFAPNAEKRECNEWETSRLLTRESLLRYLRAAKWDLNFAKKRLIDTIIWRREYGVDDLKPDEIEPEAESGKETVLGFDKRGRPLHYMTPHLNNTKESPRQMKFAVWILERAIDLMPPGVEQLALLINFQHKSRNPTSIANAKLMLYILQNHYVERLGIALCINVPWIFKTFFAAVQPFIDPVTREKCKFDEAIKDEVPLDQLNSDYGGNVDPKYDHSKYWPDLVRTCDRLREKQMENFRELCGSKVGASEWLIRGGDPAKAPGLAVVQTDTKETAVEKSQTPEKVAEVKTHDTAVTPAAEPTSASDAKAGALTVDSTSTGDSASSPSTDTTATATTLTGQAAGTAATVATYAAESAKGLVHTTGEAAGTATQAALPVLNGIAGYAQMAAQTAVQIGGKGASVAEGMVAKLTSGVVAEPGVDAAKSADGTAAAADAPHALHAEDLARAPPADVEVTPLVTPSADKLASENGAVTSAVPSAAPAPALQGEQVAGVDRTGGSSSSSSRAVTVLYFAAARSAAGTSSVQIRLPPPPPTSTSADFSLDKLCAVLVEDARSRLDARTKNGAREEEEGEIDPDELERVLGGVQLSVDEALVDEEEWGTTVLKGGEEVGVIPPVSGG</sequence>
<dbReference type="InterPro" id="IPR003749">
    <property type="entry name" value="ThiS/MoaD-like"/>
</dbReference>
<dbReference type="SMART" id="SM01100">
    <property type="entry name" value="CRAL_TRIO_N"/>
    <property type="match status" value="1"/>
</dbReference>
<feature type="compositionally biased region" description="Low complexity" evidence="1">
    <location>
        <begin position="465"/>
        <end position="485"/>
    </location>
</feature>
<dbReference type="InterPro" id="IPR016155">
    <property type="entry name" value="Mopterin_synth/thiamin_S_b"/>
</dbReference>
<dbReference type="CDD" id="cd00170">
    <property type="entry name" value="SEC14"/>
    <property type="match status" value="1"/>
</dbReference>
<keyword evidence="4" id="KW-1185">Reference proteome</keyword>
<evidence type="ECO:0000259" key="2">
    <source>
        <dbReference type="PROSITE" id="PS50191"/>
    </source>
</evidence>
<feature type="compositionally biased region" description="Low complexity" evidence="1">
    <location>
        <begin position="47"/>
        <end position="67"/>
    </location>
</feature>
<dbReference type="InterPro" id="IPR001251">
    <property type="entry name" value="CRAL-TRIO_dom"/>
</dbReference>
<organism evidence="3 4">
    <name type="scientific">Tilletia walkeri</name>
    <dbReference type="NCBI Taxonomy" id="117179"/>
    <lineage>
        <taxon>Eukaryota</taxon>
        <taxon>Fungi</taxon>
        <taxon>Dikarya</taxon>
        <taxon>Basidiomycota</taxon>
        <taxon>Ustilaginomycotina</taxon>
        <taxon>Exobasidiomycetes</taxon>
        <taxon>Tilletiales</taxon>
        <taxon>Tilletiaceae</taxon>
        <taxon>Tilletia</taxon>
    </lineage>
</organism>
<dbReference type="EMBL" id="LWDG02000005">
    <property type="protein sequence ID" value="KAE8272046.1"/>
    <property type="molecule type" value="Genomic_DNA"/>
</dbReference>
<evidence type="ECO:0000313" key="3">
    <source>
        <dbReference type="EMBL" id="KAE8272046.1"/>
    </source>
</evidence>
<feature type="domain" description="CRAL-TRIO" evidence="2">
    <location>
        <begin position="212"/>
        <end position="364"/>
    </location>
</feature>
<dbReference type="Pfam" id="PF02597">
    <property type="entry name" value="ThiS"/>
    <property type="match status" value="1"/>
</dbReference>
<dbReference type="PANTHER" id="PTHR45824">
    <property type="entry name" value="GH16843P"/>
    <property type="match status" value="1"/>
</dbReference>
<proteinExistence type="predicted"/>
<comment type="caution">
    <text evidence="3">The sequence shown here is derived from an EMBL/GenBank/DDBJ whole genome shotgun (WGS) entry which is preliminary data.</text>
</comment>
<dbReference type="Pfam" id="PF00650">
    <property type="entry name" value="CRAL_TRIO"/>
    <property type="match status" value="1"/>
</dbReference>
<dbReference type="InterPro" id="IPR052578">
    <property type="entry name" value="PI_Transfer_CRAL-TRIO"/>
</dbReference>
<feature type="region of interest" description="Disordered" evidence="1">
    <location>
        <begin position="615"/>
        <end position="652"/>
    </location>
</feature>
<name>A0A8X7NHM3_9BASI</name>
<feature type="region of interest" description="Disordered" evidence="1">
    <location>
        <begin position="1"/>
        <end position="75"/>
    </location>
</feature>
<feature type="compositionally biased region" description="Basic and acidic residues" evidence="1">
    <location>
        <begin position="421"/>
        <end position="442"/>
    </location>
</feature>
<dbReference type="InterPro" id="IPR012675">
    <property type="entry name" value="Beta-grasp_dom_sf"/>
</dbReference>
<feature type="compositionally biased region" description="Low complexity" evidence="1">
    <location>
        <begin position="621"/>
        <end position="634"/>
    </location>
</feature>
<evidence type="ECO:0000256" key="1">
    <source>
        <dbReference type="SAM" id="MobiDB-lite"/>
    </source>
</evidence>
<feature type="region of interest" description="Disordered" evidence="1">
    <location>
        <begin position="105"/>
        <end position="128"/>
    </location>
</feature>
<dbReference type="SUPFAM" id="SSF52087">
    <property type="entry name" value="CRAL/TRIO domain"/>
    <property type="match status" value="1"/>
</dbReference>
<dbReference type="Pfam" id="PF03765">
    <property type="entry name" value="CRAL_TRIO_N"/>
    <property type="match status" value="1"/>
</dbReference>
<dbReference type="PANTHER" id="PTHR45824:SF29">
    <property type="entry name" value="GH16843P"/>
    <property type="match status" value="1"/>
</dbReference>
<evidence type="ECO:0000313" key="4">
    <source>
        <dbReference type="Proteomes" id="UP000078113"/>
    </source>
</evidence>
<dbReference type="Proteomes" id="UP000078113">
    <property type="component" value="Unassembled WGS sequence"/>
</dbReference>
<feature type="compositionally biased region" description="Pro residues" evidence="1">
    <location>
        <begin position="109"/>
        <end position="122"/>
    </location>
</feature>
<dbReference type="PROSITE" id="PS50191">
    <property type="entry name" value="CRAL_TRIO"/>
    <property type="match status" value="1"/>
</dbReference>
<dbReference type="GO" id="GO:0008526">
    <property type="term" value="F:phosphatidylinositol transfer activity"/>
    <property type="evidence" value="ECO:0007669"/>
    <property type="project" value="TreeGrafter"/>
</dbReference>
<dbReference type="InterPro" id="IPR036273">
    <property type="entry name" value="CRAL/TRIO_N_dom_sf"/>
</dbReference>
<protein>
    <recommendedName>
        <fullName evidence="2">CRAL-TRIO domain-containing protein</fullName>
    </recommendedName>
</protein>
<dbReference type="SUPFAM" id="SSF54285">
    <property type="entry name" value="MoaD/ThiS"/>
    <property type="match status" value="1"/>
</dbReference>
<gene>
    <name evidence="3" type="ORF">A4X09_0g317</name>
</gene>
<dbReference type="Gene3D" id="3.40.525.10">
    <property type="entry name" value="CRAL-TRIO lipid binding domain"/>
    <property type="match status" value="1"/>
</dbReference>
<reference evidence="3" key="1">
    <citation type="submission" date="2016-04" db="EMBL/GenBank/DDBJ databases">
        <authorList>
            <person name="Nguyen H.D."/>
            <person name="Samba Siva P."/>
            <person name="Cullis J."/>
            <person name="Levesque C.A."/>
            <person name="Hambleton S."/>
        </authorList>
    </citation>
    <scope>NUCLEOTIDE SEQUENCE</scope>
    <source>
        <strain evidence="3">DAOMC 236422</strain>
    </source>
</reference>